<comment type="caution">
    <text evidence="1">The sequence shown here is derived from an EMBL/GenBank/DDBJ whole genome shotgun (WGS) entry which is preliminary data.</text>
</comment>
<keyword evidence="2" id="KW-1185">Reference proteome</keyword>
<reference evidence="1 2" key="1">
    <citation type="submission" date="2021-03" db="EMBL/GenBank/DDBJ databases">
        <title>Sequencing the genomes of 1000 actinobacteria strains.</title>
        <authorList>
            <person name="Klenk H.-P."/>
        </authorList>
    </citation>
    <scope>NUCLEOTIDE SEQUENCE [LARGE SCALE GENOMIC DNA]</scope>
    <source>
        <strain evidence="1 2">DSM 45256</strain>
    </source>
</reference>
<sequence length="61" mass="6761">MRILICERCNEFFHPARRVTCLCQMPCDSVEVERRYVAAVAAARARLVAGAVDVLVEPLAA</sequence>
<organism evidence="1 2">
    <name type="scientific">Pseudonocardia parietis</name>
    <dbReference type="NCBI Taxonomy" id="570936"/>
    <lineage>
        <taxon>Bacteria</taxon>
        <taxon>Bacillati</taxon>
        <taxon>Actinomycetota</taxon>
        <taxon>Actinomycetes</taxon>
        <taxon>Pseudonocardiales</taxon>
        <taxon>Pseudonocardiaceae</taxon>
        <taxon>Pseudonocardia</taxon>
    </lineage>
</organism>
<dbReference type="EMBL" id="JAGINU010000001">
    <property type="protein sequence ID" value="MBP2370272.1"/>
    <property type="molecule type" value="Genomic_DNA"/>
</dbReference>
<dbReference type="Proteomes" id="UP001519295">
    <property type="component" value="Unassembled WGS sequence"/>
</dbReference>
<dbReference type="RefSeq" id="WP_210033376.1">
    <property type="nucleotide sequence ID" value="NZ_JAGINU010000001.1"/>
</dbReference>
<evidence type="ECO:0000313" key="1">
    <source>
        <dbReference type="EMBL" id="MBP2370272.1"/>
    </source>
</evidence>
<accession>A0ABS4W242</accession>
<proteinExistence type="predicted"/>
<evidence type="ECO:0000313" key="2">
    <source>
        <dbReference type="Proteomes" id="UP001519295"/>
    </source>
</evidence>
<name>A0ABS4W242_9PSEU</name>
<protein>
    <submittedName>
        <fullName evidence="1">Uncharacterized protein</fullName>
    </submittedName>
</protein>
<gene>
    <name evidence="1" type="ORF">JOF36_005968</name>
</gene>